<evidence type="ECO:0000313" key="2">
    <source>
        <dbReference type="Proteomes" id="UP000219922"/>
    </source>
</evidence>
<sequence>MNYTLPDSFSKYDQRNGRVQRLGSTHDQVFIYNPVVQGGLDEKKFRNILEQKELAGFIVEKNEDEKEAVIDVTSSMNKELIKQIKNEK</sequence>
<dbReference type="AlphaFoldDB" id="A0A9X6XVL3"/>
<accession>A0A9X6XVL3</accession>
<gene>
    <name evidence="1" type="ORF">CON36_32010</name>
</gene>
<dbReference type="SUPFAM" id="SSF52540">
    <property type="entry name" value="P-loop containing nucleoside triphosphate hydrolases"/>
    <property type="match status" value="1"/>
</dbReference>
<comment type="caution">
    <text evidence="1">The sequence shown here is derived from an EMBL/GenBank/DDBJ whole genome shotgun (WGS) entry which is preliminary data.</text>
</comment>
<name>A0A9X6XVL3_BACCE</name>
<dbReference type="EMBL" id="NVMX01000117">
    <property type="protein sequence ID" value="PDZ94773.1"/>
    <property type="molecule type" value="Genomic_DNA"/>
</dbReference>
<organism evidence="1 2">
    <name type="scientific">Bacillus cereus</name>
    <dbReference type="NCBI Taxonomy" id="1396"/>
    <lineage>
        <taxon>Bacteria</taxon>
        <taxon>Bacillati</taxon>
        <taxon>Bacillota</taxon>
        <taxon>Bacilli</taxon>
        <taxon>Bacillales</taxon>
        <taxon>Bacillaceae</taxon>
        <taxon>Bacillus</taxon>
        <taxon>Bacillus cereus group</taxon>
    </lineage>
</organism>
<evidence type="ECO:0000313" key="1">
    <source>
        <dbReference type="EMBL" id="PDZ94773.1"/>
    </source>
</evidence>
<dbReference type="RefSeq" id="WP_098006666.1">
    <property type="nucleotide sequence ID" value="NZ_NVMX01000117.1"/>
</dbReference>
<protein>
    <submittedName>
        <fullName evidence="1">Uncharacterized protein</fullName>
    </submittedName>
</protein>
<proteinExistence type="predicted"/>
<dbReference type="InterPro" id="IPR027417">
    <property type="entry name" value="P-loop_NTPase"/>
</dbReference>
<dbReference type="Proteomes" id="UP000219922">
    <property type="component" value="Unassembled WGS sequence"/>
</dbReference>
<reference evidence="1 2" key="1">
    <citation type="submission" date="2017-09" db="EMBL/GenBank/DDBJ databases">
        <title>Large-scale bioinformatics analysis of Bacillus genomes uncovers conserved roles of natural products in bacterial physiology.</title>
        <authorList>
            <consortium name="Agbiome Team Llc"/>
            <person name="Bleich R.M."/>
            <person name="Grubbs K.J."/>
            <person name="Santa Maria K.C."/>
            <person name="Allen S.E."/>
            <person name="Farag S."/>
            <person name="Shank E.A."/>
            <person name="Bowers A."/>
        </authorList>
    </citation>
    <scope>NUCLEOTIDE SEQUENCE [LARGE SCALE GENOMIC DNA]</scope>
    <source>
        <strain evidence="1 2">AFS092789</strain>
    </source>
</reference>
<dbReference type="Gene3D" id="3.40.50.300">
    <property type="entry name" value="P-loop containing nucleotide triphosphate hydrolases"/>
    <property type="match status" value="1"/>
</dbReference>